<dbReference type="SUPFAM" id="SSF51905">
    <property type="entry name" value="FAD/NAD(P)-binding domain"/>
    <property type="match status" value="1"/>
</dbReference>
<keyword evidence="2" id="KW-0285">Flavoprotein</keyword>
<evidence type="ECO:0000256" key="2">
    <source>
        <dbReference type="ARBA" id="ARBA00022630"/>
    </source>
</evidence>
<reference evidence="7" key="1">
    <citation type="journal article" date="2013" name="Microbiol. Res.">
        <title>Genes encoding FAD-binding proteins in Volvariella volvacea exhibit differential expression in homokaryons and heterokaryons.</title>
        <authorList>
            <person name="Meng L."/>
            <person name="Yan J."/>
            <person name="Xie B."/>
            <person name="Li Y."/>
            <person name="Chen B."/>
            <person name="Liu S."/>
            <person name="Li D."/>
            <person name="Yang Z."/>
            <person name="Zeng X."/>
            <person name="Deng Y."/>
            <person name="Jiang Y."/>
        </authorList>
    </citation>
    <scope>NUCLEOTIDE SEQUENCE</scope>
    <source>
        <strain evidence="7">PYd21</strain>
    </source>
</reference>
<dbReference type="InterPro" id="IPR002938">
    <property type="entry name" value="FAD-bd"/>
</dbReference>
<evidence type="ECO:0000256" key="3">
    <source>
        <dbReference type="ARBA" id="ARBA00022827"/>
    </source>
</evidence>
<proteinExistence type="inferred from homology"/>
<dbReference type="AlphaFoldDB" id="M9Z9S5"/>
<keyword evidence="3" id="KW-0274">FAD</keyword>
<dbReference type="PANTHER" id="PTHR13789:SF309">
    <property type="entry name" value="PUTATIVE (AFU_ORTHOLOGUE AFUA_6G14510)-RELATED"/>
    <property type="match status" value="1"/>
</dbReference>
<keyword evidence="4" id="KW-0560">Oxidoreductase</keyword>
<dbReference type="EMBL" id="KC520509">
    <property type="protein sequence ID" value="AGK29866.1"/>
    <property type="molecule type" value="Genomic_DNA"/>
</dbReference>
<dbReference type="Gene3D" id="3.50.50.60">
    <property type="entry name" value="FAD/NAD(P)-binding domain"/>
    <property type="match status" value="1"/>
</dbReference>
<comment type="similarity">
    <text evidence="1">Belongs to the paxM FAD-dependent monooxygenase family.</text>
</comment>
<dbReference type="InterPro" id="IPR050493">
    <property type="entry name" value="FAD-dep_Monooxygenase_BioMet"/>
</dbReference>
<name>M9Z9S5_9AGAR</name>
<evidence type="ECO:0000256" key="5">
    <source>
        <dbReference type="ARBA" id="ARBA00023033"/>
    </source>
</evidence>
<gene>
    <name evidence="7" type="ORF">GME6311_g</name>
</gene>
<evidence type="ECO:0000256" key="4">
    <source>
        <dbReference type="ARBA" id="ARBA00023002"/>
    </source>
</evidence>
<evidence type="ECO:0000256" key="1">
    <source>
        <dbReference type="ARBA" id="ARBA00007992"/>
    </source>
</evidence>
<sequence length="638" mass="70456">MKIAIVGAGIGGLAAYHALKKHLIDDAHDSNVEIKIYESHSSPTSTTSIIGAGLGLAPNGIRAIASLSPDAATYIQERGFPGAEMTFRNSKGVKLGCLWSVRKERYGHSQLMLPRAAVHEALLQDIPSGVAVWGARVKDIRENEEGVEIEFEDGSVENVDLVVGADGVRSVIRECIFSGQYPAEYDGLTGVGGFIPYTLLSETFKKSLKQEGVTMVFGSHGFFGYSMCSPHSDNDNANLFQWWSIYESPSPPPLDTPSHVIGAQLLERHGAWISPYDTPDSPIYTSIINMACSSDSEIPTDRRKLLILPRYVVTRLQHWCSPSGRVILLGDAAHAMPPDSGQGVSCAVEDAVAIALLLKHYSRGGTDYSSAVLKQAASAYERIRIPRVRKILDWAKRSGDAKKKLKWWQEKLRDWAMWLICKLPESINDSLFGYDVEVEHFNTWIKTPFIIRINPSIEPKAEAPESVSIIGLDAGLIDAFVSDTTQTFAKFAVACAILYEIAHAFPLYLQQLRQNGYSKFDKECFEIYATNADVGWNNCTHMETGIFGGEINAIVPAAAVNAAQMSGLLLERDDKYYNIDAQVVEAWLLGLSKGETIWLWDNVKHSIINRTTIPEGYKRHDVWTLALPTYTMLPADTP</sequence>
<dbReference type="PRINTS" id="PR00420">
    <property type="entry name" value="RNGMNOXGNASE"/>
</dbReference>
<evidence type="ECO:0000259" key="6">
    <source>
        <dbReference type="Pfam" id="PF01494"/>
    </source>
</evidence>
<dbReference type="InterPro" id="IPR036188">
    <property type="entry name" value="FAD/NAD-bd_sf"/>
</dbReference>
<dbReference type="GO" id="GO:0071949">
    <property type="term" value="F:FAD binding"/>
    <property type="evidence" value="ECO:0007669"/>
    <property type="project" value="InterPro"/>
</dbReference>
<organism evidence="7">
    <name type="scientific">Volvariella volvacea</name>
    <dbReference type="NCBI Taxonomy" id="36659"/>
    <lineage>
        <taxon>Eukaryota</taxon>
        <taxon>Fungi</taxon>
        <taxon>Dikarya</taxon>
        <taxon>Basidiomycota</taxon>
        <taxon>Agaricomycotina</taxon>
        <taxon>Agaricomycetes</taxon>
        <taxon>Agaricomycetidae</taxon>
        <taxon>Agaricales</taxon>
        <taxon>Pluteineae</taxon>
        <taxon>Pluteaceae</taxon>
        <taxon>Volvariella</taxon>
    </lineage>
</organism>
<accession>M9Z9S5</accession>
<dbReference type="GO" id="GO:0004497">
    <property type="term" value="F:monooxygenase activity"/>
    <property type="evidence" value="ECO:0007669"/>
    <property type="project" value="UniProtKB-KW"/>
</dbReference>
<protein>
    <submittedName>
        <fullName evidence="7">FAD-binding protein</fullName>
    </submittedName>
</protein>
<keyword evidence="5" id="KW-0503">Monooxygenase</keyword>
<feature type="domain" description="FAD-binding" evidence="6">
    <location>
        <begin position="133"/>
        <end position="394"/>
    </location>
</feature>
<dbReference type="PANTHER" id="PTHR13789">
    <property type="entry name" value="MONOOXYGENASE"/>
    <property type="match status" value="1"/>
</dbReference>
<dbReference type="Pfam" id="PF01494">
    <property type="entry name" value="FAD_binding_3"/>
    <property type="match status" value="1"/>
</dbReference>
<evidence type="ECO:0000313" key="7">
    <source>
        <dbReference type="EMBL" id="AGK29866.1"/>
    </source>
</evidence>